<feature type="transmembrane region" description="Helical" evidence="5">
    <location>
        <begin position="672"/>
        <end position="695"/>
    </location>
</feature>
<feature type="transmembrane region" description="Helical" evidence="5">
    <location>
        <begin position="630"/>
        <end position="652"/>
    </location>
</feature>
<feature type="transmembrane region" description="Helical" evidence="5">
    <location>
        <begin position="112"/>
        <end position="131"/>
    </location>
</feature>
<sequence>MASQLDYSLVPIALVLGDFSVRNATSSALGAARRSGEKMSKAMLSKLRAICPTYGQFKKVLKADIALTVTLVLVFDLVTNRGIGQGNLLVCVAMIFLCPVKPVGLHLEATILSGLGVMISAAWSFLGMYLANLSRDHTKSSPFQVSSGAILAAFLLVGTFFFNWLRDTYPMTNFASILGCVLLIFVMTTAPAIPGFLPQIVWAMVIPIMVGIGVSLIVDIVVWPEYTVNNYLDVFSRTLNSFNELLTLQAEAFLRDPEAALAEPAIPLSAVGRQLQGNVLMLIEMKDAVQREILYSRLKAKDFSHLTRIIKSMTVPLHGISLSRVMQQDMYNTRAYGNFYQWLTGAHEISSSKNGLDTNELLEKYRDILRTLRPICNALVLACTSTLSECIKCLSRMNDGKTKNTTADDQTHISRLVPRLREAIQTFEKCRIRDMANIFPSKYNTMLLPFLFQFNLREYAERVLKVAESIASLEEDRREKQLRWPKMTLKKWIKGSTNEEDITAKDNQLSPGDDEDKSVDKLLGPSSLEHDHAGNIRWRDPDVLAPSSRCEVFFFKLYKLKIWLLQPQILTVLKTSIGCILLSLPAFFANSAKWYAEWRGQWTVITVVFWMFPSSGLLILGFFLRVVGTVAGAVFGIVIWEICQDAVLAGMYLDDANYNDLEHNTDPVWKVAGMRCLTVMIGVVAASIMYCLPFPDTGRVALRRRLAGTVRDISVLYTCLTYVLENWSPDSSTTESQRKQFEKLALNIYQQIASERILLEHTKYEPPLRGKYPRDKYIRVLEHVENMINMLQTIELSLEKIPQKWRASLKPREPYVATVLAGFKYISAGLAAKISLPPYLSYPKDTLSQSTLANSQYPPHDDPEFIVYAAFLLYNVAFAMEVQKLLEVVQDLVGVDTPGDWMQIV</sequence>
<feature type="domain" description="DUF2421" evidence="6">
    <location>
        <begin position="693"/>
        <end position="837"/>
    </location>
</feature>
<dbReference type="InterPro" id="IPR018820">
    <property type="entry name" value="BRE4-related_DUF2421"/>
</dbReference>
<evidence type="ECO:0000256" key="1">
    <source>
        <dbReference type="ARBA" id="ARBA00004141"/>
    </source>
</evidence>
<evidence type="ECO:0000256" key="5">
    <source>
        <dbReference type="SAM" id="Phobius"/>
    </source>
</evidence>
<dbReference type="EMBL" id="JASJQH010000391">
    <property type="protein sequence ID" value="KAK9764644.1"/>
    <property type="molecule type" value="Genomic_DNA"/>
</dbReference>
<evidence type="ECO:0000256" key="3">
    <source>
        <dbReference type="ARBA" id="ARBA00022989"/>
    </source>
</evidence>
<dbReference type="InterPro" id="IPR023244">
    <property type="entry name" value="Brefeldin_A-sensitivity_4"/>
</dbReference>
<keyword evidence="2 5" id="KW-0812">Transmembrane</keyword>
<evidence type="ECO:0000259" key="7">
    <source>
        <dbReference type="Pfam" id="PF10337"/>
    </source>
</evidence>
<dbReference type="Proteomes" id="UP001479436">
    <property type="component" value="Unassembled WGS sequence"/>
</dbReference>
<gene>
    <name evidence="9" type="ORF">K7432_007686</name>
</gene>
<dbReference type="Pfam" id="PF10337">
    <property type="entry name" value="ArAE_2_N"/>
    <property type="match status" value="1"/>
</dbReference>
<dbReference type="InterPro" id="IPR018823">
    <property type="entry name" value="ArAE_2_N"/>
</dbReference>
<dbReference type="PANTHER" id="PTHR37994:SF1">
    <property type="entry name" value="ER TRANSPORTER 6TM N-TERMINAL DOMAIN-CONTAINING PROTEIN"/>
    <property type="match status" value="1"/>
</dbReference>
<evidence type="ECO:0000313" key="9">
    <source>
        <dbReference type="EMBL" id="KAK9764644.1"/>
    </source>
</evidence>
<dbReference type="Pfam" id="PF10334">
    <property type="entry name" value="BRE4"/>
    <property type="match status" value="1"/>
</dbReference>
<protein>
    <recommendedName>
        <fullName evidence="11">ER transporter 6TM N-terminal domain-containing protein</fullName>
    </recommendedName>
</protein>
<keyword evidence="4 5" id="KW-0472">Membrane</keyword>
<organism evidence="9 10">
    <name type="scientific">Basidiobolus ranarum</name>
    <dbReference type="NCBI Taxonomy" id="34480"/>
    <lineage>
        <taxon>Eukaryota</taxon>
        <taxon>Fungi</taxon>
        <taxon>Fungi incertae sedis</taxon>
        <taxon>Zoopagomycota</taxon>
        <taxon>Entomophthoromycotina</taxon>
        <taxon>Basidiobolomycetes</taxon>
        <taxon>Basidiobolales</taxon>
        <taxon>Basidiobolaceae</taxon>
        <taxon>Basidiobolus</taxon>
    </lineage>
</organism>
<name>A0ABR2WSY0_9FUNG</name>
<evidence type="ECO:0000259" key="8">
    <source>
        <dbReference type="Pfam" id="PF13515"/>
    </source>
</evidence>
<evidence type="ECO:0000259" key="6">
    <source>
        <dbReference type="Pfam" id="PF10334"/>
    </source>
</evidence>
<comment type="subcellular location">
    <subcellularLocation>
        <location evidence="1">Membrane</location>
        <topology evidence="1">Multi-pass membrane protein</topology>
    </subcellularLocation>
</comment>
<feature type="transmembrane region" description="Helical" evidence="5">
    <location>
        <begin position="82"/>
        <end position="100"/>
    </location>
</feature>
<feature type="domain" description="Integral membrane bound transporter" evidence="8">
    <location>
        <begin position="592"/>
        <end position="645"/>
    </location>
</feature>
<dbReference type="PANTHER" id="PTHR37994">
    <property type="entry name" value="ARAE_2_N DOMAIN-CONTAINING PROTEIN-RELATED"/>
    <property type="match status" value="1"/>
</dbReference>
<keyword evidence="3 5" id="KW-1133">Transmembrane helix</keyword>
<evidence type="ECO:0000313" key="10">
    <source>
        <dbReference type="Proteomes" id="UP001479436"/>
    </source>
</evidence>
<evidence type="ECO:0008006" key="11">
    <source>
        <dbReference type="Google" id="ProtNLM"/>
    </source>
</evidence>
<feature type="domain" description="Putative ER transporter 6TM N-terminal" evidence="7">
    <location>
        <begin position="147"/>
        <end position="429"/>
    </location>
</feature>
<feature type="transmembrane region" description="Helical" evidence="5">
    <location>
        <begin position="601"/>
        <end position="623"/>
    </location>
</feature>
<feature type="transmembrane region" description="Helical" evidence="5">
    <location>
        <begin position="200"/>
        <end position="222"/>
    </location>
</feature>
<feature type="transmembrane region" description="Helical" evidence="5">
    <location>
        <begin position="569"/>
        <end position="589"/>
    </location>
</feature>
<feature type="transmembrane region" description="Helical" evidence="5">
    <location>
        <begin position="174"/>
        <end position="194"/>
    </location>
</feature>
<accession>A0ABR2WSY0</accession>
<proteinExistence type="predicted"/>
<evidence type="ECO:0000256" key="2">
    <source>
        <dbReference type="ARBA" id="ARBA00022692"/>
    </source>
</evidence>
<feature type="transmembrane region" description="Helical" evidence="5">
    <location>
        <begin position="143"/>
        <end position="162"/>
    </location>
</feature>
<reference evidence="9 10" key="1">
    <citation type="submission" date="2023-04" db="EMBL/GenBank/DDBJ databases">
        <title>Genome of Basidiobolus ranarum AG-B5.</title>
        <authorList>
            <person name="Stajich J.E."/>
            <person name="Carter-House D."/>
            <person name="Gryganskyi A."/>
        </authorList>
    </citation>
    <scope>NUCLEOTIDE SEQUENCE [LARGE SCALE GENOMIC DNA]</scope>
    <source>
        <strain evidence="9 10">AG-B5</strain>
    </source>
</reference>
<comment type="caution">
    <text evidence="9">The sequence shown here is derived from an EMBL/GenBank/DDBJ whole genome shotgun (WGS) entry which is preliminary data.</text>
</comment>
<dbReference type="InterPro" id="IPR049453">
    <property type="entry name" value="Memb_transporter_dom"/>
</dbReference>
<evidence type="ECO:0000256" key="4">
    <source>
        <dbReference type="ARBA" id="ARBA00023136"/>
    </source>
</evidence>
<dbReference type="PRINTS" id="PR02047">
    <property type="entry name" value="BREFELDNASP4"/>
</dbReference>
<keyword evidence="10" id="KW-1185">Reference proteome</keyword>
<dbReference type="Pfam" id="PF13515">
    <property type="entry name" value="FUSC_2"/>
    <property type="match status" value="1"/>
</dbReference>